<dbReference type="EMBL" id="CP031395">
    <property type="protein sequence ID" value="QBK04708.1"/>
    <property type="molecule type" value="Genomic_DNA"/>
</dbReference>
<name>A0A4P6UHD6_9BURK</name>
<evidence type="ECO:0000313" key="1">
    <source>
        <dbReference type="EMBL" id="QBK04708.1"/>
    </source>
</evidence>
<evidence type="ECO:0000313" key="2">
    <source>
        <dbReference type="Proteomes" id="UP000292939"/>
    </source>
</evidence>
<protein>
    <submittedName>
        <fullName evidence="1">Glycosyltransferase family 2 protein</fullName>
    </submittedName>
</protein>
<dbReference type="GO" id="GO:0016740">
    <property type="term" value="F:transferase activity"/>
    <property type="evidence" value="ECO:0007669"/>
    <property type="project" value="UniProtKB-KW"/>
</dbReference>
<sequence>MKKIAAITMARNDEFFLNRWVAYYGPLLGEENLYIYMDGLDQQVPAQAGRANVTLVEKQGIKVVDAENRRLNFLSDRAAELLKTYDLVIGTDSDECLIVDPDTGMNLPQYLSMLDIQTSISGLGLDVGQHLAREQALDKSRPILAQRGYALINTRFTKASVIAKPVRWGRGFHRIRGHNFQIDKNLYLLHLGNTDYDALLAKYQHPDIIARGEQKHFKRARMRVVHDITEKRAITDERIFRIARFIQTWFRPFYAWNKPAMLGLRIIVQLPERFRRLA</sequence>
<dbReference type="AlphaFoldDB" id="A0A4P6UHD6"/>
<dbReference type="KEGG" id="hgr:DW355_07900"/>
<proteinExistence type="predicted"/>
<reference evidence="1 2" key="1">
    <citation type="submission" date="2018-07" db="EMBL/GenBank/DDBJ databases">
        <title>Exploring interactions and the metabolic potential of the ultra-small soil bacteria Hylemonella gracilis.</title>
        <authorList>
            <person name="Tyc O."/>
            <person name="Kulkarni P."/>
            <person name="Gawehns F."/>
            <person name="Hundscheid M."/>
            <person name="Zweers H."/>
            <person name="Garbeva P."/>
        </authorList>
    </citation>
    <scope>NUCLEOTIDE SEQUENCE [LARGE SCALE GENOMIC DNA]</scope>
    <source>
        <strain evidence="1 2">NS1</strain>
    </source>
</reference>
<dbReference type="Pfam" id="PF13704">
    <property type="entry name" value="Glyco_tranf_2_4"/>
    <property type="match status" value="1"/>
</dbReference>
<dbReference type="RefSeq" id="WP_131279069.1">
    <property type="nucleotide sequence ID" value="NZ_CP031395.1"/>
</dbReference>
<accession>A0A4P6UHD6</accession>
<dbReference type="OrthoDB" id="835336at2"/>
<dbReference type="Proteomes" id="UP000292939">
    <property type="component" value="Chromosome"/>
</dbReference>
<gene>
    <name evidence="1" type="ORF">DW355_07900</name>
</gene>
<keyword evidence="1" id="KW-0808">Transferase</keyword>
<organism evidence="1 2">
    <name type="scientific">Hylemonella gracilis</name>
    <dbReference type="NCBI Taxonomy" id="80880"/>
    <lineage>
        <taxon>Bacteria</taxon>
        <taxon>Pseudomonadati</taxon>
        <taxon>Pseudomonadota</taxon>
        <taxon>Betaproteobacteria</taxon>
        <taxon>Burkholderiales</taxon>
        <taxon>Comamonadaceae</taxon>
        <taxon>Hylemonella</taxon>
    </lineage>
</organism>